<evidence type="ECO:0000313" key="4">
    <source>
        <dbReference type="Proteomes" id="UP000794436"/>
    </source>
</evidence>
<dbReference type="Proteomes" id="UP000794436">
    <property type="component" value="Unassembled WGS sequence"/>
</dbReference>
<organism evidence="3 4">
    <name type="scientific">Pythium oligandrum</name>
    <name type="common">Mycoparasitic fungus</name>
    <dbReference type="NCBI Taxonomy" id="41045"/>
    <lineage>
        <taxon>Eukaryota</taxon>
        <taxon>Sar</taxon>
        <taxon>Stramenopiles</taxon>
        <taxon>Oomycota</taxon>
        <taxon>Peronosporomycetes</taxon>
        <taxon>Pythiales</taxon>
        <taxon>Pythiaceae</taxon>
        <taxon>Pythium</taxon>
    </lineage>
</organism>
<proteinExistence type="predicted"/>
<dbReference type="SUPFAM" id="SSF48371">
    <property type="entry name" value="ARM repeat"/>
    <property type="match status" value="3"/>
</dbReference>
<dbReference type="PROSITE" id="PS50003">
    <property type="entry name" value="PH_DOMAIN"/>
    <property type="match status" value="1"/>
</dbReference>
<evidence type="ECO:0000313" key="3">
    <source>
        <dbReference type="EMBL" id="TMW63415.1"/>
    </source>
</evidence>
<dbReference type="InterPro" id="IPR011989">
    <property type="entry name" value="ARM-like"/>
</dbReference>
<dbReference type="Gene3D" id="1.25.10.10">
    <property type="entry name" value="Leucine-rich Repeat Variant"/>
    <property type="match status" value="2"/>
</dbReference>
<dbReference type="OrthoDB" id="111297at2759"/>
<keyword evidence="4" id="KW-1185">Reference proteome</keyword>
<gene>
    <name evidence="3" type="ORF">Poli38472_002356</name>
</gene>
<feature type="domain" description="PH" evidence="2">
    <location>
        <begin position="1795"/>
        <end position="1920"/>
    </location>
</feature>
<comment type="caution">
    <text evidence="3">The sequence shown here is derived from an EMBL/GenBank/DDBJ whole genome shotgun (WGS) entry which is preliminary data.</text>
</comment>
<protein>
    <recommendedName>
        <fullName evidence="2">PH domain-containing protein</fullName>
    </recommendedName>
</protein>
<feature type="region of interest" description="Disordered" evidence="1">
    <location>
        <begin position="1756"/>
        <end position="1780"/>
    </location>
</feature>
<reference evidence="3" key="1">
    <citation type="submission" date="2019-03" db="EMBL/GenBank/DDBJ databases">
        <title>Long read genome sequence of the mycoparasitic Pythium oligandrum ATCC 38472 isolated from sugarbeet rhizosphere.</title>
        <authorList>
            <person name="Gaulin E."/>
        </authorList>
    </citation>
    <scope>NUCLEOTIDE SEQUENCE</scope>
    <source>
        <strain evidence="3">ATCC 38472_TT</strain>
    </source>
</reference>
<evidence type="ECO:0000259" key="2">
    <source>
        <dbReference type="PROSITE" id="PS50003"/>
    </source>
</evidence>
<sequence>METTTSDAMEANEMAMEVDARHGMLIRAINDYASMEAVAECSINALTTEITRLDLSETIRCDLAVAFLASGGFASVWVALEEFVDRKEFVESALTLLVEVLACTKRAESMIPPRRDWMPCAITVGRAIAIQSHDNVSILFLRVMELIISQTEGSSTSILQMDVVQPVVRALARRVDDPAVRQLLVAVRDAQEHYETADPPEQWKLFTNILSQHEKLPVSSRQVIQILSRVSKEHFEEGSMSERAFIEACAQHSQDDTRDGISMACQYAPVLSQRINYSEDIQVSPDLIKELVRVLRARTEPSELVLRISQLFLHLLTQESSYRNKLVDNGAVQVVSKLLYIYHDQDEEVFYTLSNLVTRISQALDVRHNSSILQTLGQKWKQSLTPPSDMDSFVESLELNCYVVAALCQVNDHGQAFIKNGCAVYYATLLRYNLQDRSEVSESTFQRVMECCLYALNTLVRLAGIEQADRIMNTTELLGLAIASVTEMLSQGQQHYPTLRRACTFTRSLLVHDSGLVDYCIESKLHNAMVSLLVKCTEPATLRSVLQITLSVVSGGLRFKEALIKEGFLQTLCDRLLRDDIQQVNESCVDLVIYVMEDLGQREDEVDDELSRISPGLSPPSSYTETLHTVRLASQDALNSLKTDPSSVVEPYLQTTLASLCDTLLSASRITVNGDQDASGLTWETAELVVSIRQRCPQYLHERFDAVAIALFRLTARAYRNSDPARCASSLKKLSCLVDASPTNSMLRIEYLNLLVMVGLRRLDRESVLESFDDICHHLRLLLCSLSNGDAGIQTIEMKASRFLSALGVKLVERWEAIEVAQVTTLLDILVSSTRLFKCLCEAIIGEPPGVDYLLAICIEVPSSSLQEVIVMFLAEHEIAISQATTRCGEKELKMVLLVIDGDPNAENPSRLTTRRRSEIIAGLRVLKVMISVQELAPLVNNLDGLAVLYDLLSCSTHDDLIFGLALDVCCAITQQEEAARAPHTLPMLKLLFLATEPRCHPDAFRSICVLLEQCTVLGSPSFSWTLAQLARTYLVKWTKKHSIELPIEGEESIIARLYQIQNDENQEKLKTDEAISDPEGCIPRDLVRQVTAEQLAIKSVILKYHQVVRCEMNDSMEVYVDVQTSAKTTGGVPREYVELQQAMCRLRWMLKDPLLCLNDVFCQEILPAICEIIILHSTTSDIVCIAVESLSRIAFVRPGRVIASKAIDLTALFAASMLHASRSLPFAIFAAALCENIALDVCDSDISTTVNIVEFLVSLLLYHEEDVDIISSCTFALSVLLPVVPSECLFEVHSNPLSLLTRALRNHAHDITITWYCLDCLRCVLAGTQSLEESVLDSIISSLVSIVKANVGHPFLVRSALETVELTHQKMKALARRALLETDVVDLLVRSLDTHQHNADITRVGLSLLLETQSAKAQSAINAEIIVQTASVVLKTCQRHIHSLDVCRLGLEILLRIVEGNESGESHGEVDAGHSDSFGVLLREHAAKTFFDEGGLRLVFDVFQTTHCEERDRLVGSALELLYDLTRDQEGRDRVASANGLYVIQSVIDRFAEHHDDELLLEAALDCLVNLACSNRPLRGWRSLIPWLIGLIDALQTRHSTTACLEKLIGILSRLAVYQEMGSDISHYGAYCILQTLAYTENNVFLEQALFTLLWQLCFHHADIPVLVTFDAVSITLERLPDHIDAPNEELLLHSLRLLSAIGSYEPCRDALCDDSLAVLLCVIRDSPSYTAKTRQLSKDMLDRISQREQVTRLEENSKLQQVQPSAQAPKEQDDRSPEVVEVKLTKEDRVHRELLLRGAVFRVRRNATQKKRDKMLINLAENGQYLVFRELSSANVQLERIFLSQVEVLPNVNDSTQPSSAKTSILLTRKLSKPALVRATSRAQCIFHMMIRKELMSLEASSPDERASWEHALAWAIGQVSKSTKLIRNSEDSHG</sequence>
<dbReference type="InterPro" id="IPR001849">
    <property type="entry name" value="PH_domain"/>
</dbReference>
<dbReference type="EMBL" id="SPLM01000072">
    <property type="protein sequence ID" value="TMW63415.1"/>
    <property type="molecule type" value="Genomic_DNA"/>
</dbReference>
<evidence type="ECO:0000256" key="1">
    <source>
        <dbReference type="SAM" id="MobiDB-lite"/>
    </source>
</evidence>
<accession>A0A8K1CHP0</accession>
<name>A0A8K1CHP0_PYTOL</name>
<dbReference type="InterPro" id="IPR016024">
    <property type="entry name" value="ARM-type_fold"/>
</dbReference>